<sequence length="245" mass="28774">MEILWIHISSYTLSQIEERLLCHGWDFCMENKVVNILEFETDIELNAMKIESQSHESVFLLFCRQLHNALQQLIRTAKNKKFSNLSDEELEAIKSLKSNENIVICKADKGNLIVILDKQSYIEKAQEILKGNQFQALNNSKFHRERENKLNKYIYSLFQEDEELEAIKTLKSNENIVICKADKGNSIVILDKQSYIEKAQEILKGNQFQALNNSKFHQERENKLNKYIYSLFQEGIINQKLRLQL</sequence>
<accession>A0A814TC31</accession>
<evidence type="ECO:0000313" key="2">
    <source>
        <dbReference type="Proteomes" id="UP000663889"/>
    </source>
</evidence>
<organism evidence="1 2">
    <name type="scientific">Rotaria sordida</name>
    <dbReference type="NCBI Taxonomy" id="392033"/>
    <lineage>
        <taxon>Eukaryota</taxon>
        <taxon>Metazoa</taxon>
        <taxon>Spiralia</taxon>
        <taxon>Gnathifera</taxon>
        <taxon>Rotifera</taxon>
        <taxon>Eurotatoria</taxon>
        <taxon>Bdelloidea</taxon>
        <taxon>Philodinida</taxon>
        <taxon>Philodinidae</taxon>
        <taxon>Rotaria</taxon>
    </lineage>
</organism>
<dbReference type="AlphaFoldDB" id="A0A814TC31"/>
<comment type="caution">
    <text evidence="1">The sequence shown here is derived from an EMBL/GenBank/DDBJ whole genome shotgun (WGS) entry which is preliminary data.</text>
</comment>
<protein>
    <submittedName>
        <fullName evidence="1">Uncharacterized protein</fullName>
    </submittedName>
</protein>
<name>A0A814TC31_9BILA</name>
<dbReference type="Proteomes" id="UP000663889">
    <property type="component" value="Unassembled WGS sequence"/>
</dbReference>
<gene>
    <name evidence="1" type="ORF">SEV965_LOCUS18856</name>
</gene>
<evidence type="ECO:0000313" key="1">
    <source>
        <dbReference type="EMBL" id="CAF1158798.1"/>
    </source>
</evidence>
<proteinExistence type="predicted"/>
<reference evidence="1" key="1">
    <citation type="submission" date="2021-02" db="EMBL/GenBank/DDBJ databases">
        <authorList>
            <person name="Nowell W R."/>
        </authorList>
    </citation>
    <scope>NUCLEOTIDE SEQUENCE</scope>
</reference>
<dbReference type="EMBL" id="CAJNOU010001143">
    <property type="protein sequence ID" value="CAF1158798.1"/>
    <property type="molecule type" value="Genomic_DNA"/>
</dbReference>